<reference evidence="1" key="1">
    <citation type="journal article" date="2023" name="Nat. Commun.">
        <title>Diploid and tetraploid genomes of Acorus and the evolution of monocots.</title>
        <authorList>
            <person name="Ma L."/>
            <person name="Liu K.W."/>
            <person name="Li Z."/>
            <person name="Hsiao Y.Y."/>
            <person name="Qi Y."/>
            <person name="Fu T."/>
            <person name="Tang G.D."/>
            <person name="Zhang D."/>
            <person name="Sun W.H."/>
            <person name="Liu D.K."/>
            <person name="Li Y."/>
            <person name="Chen G.Z."/>
            <person name="Liu X.D."/>
            <person name="Liao X.Y."/>
            <person name="Jiang Y.T."/>
            <person name="Yu X."/>
            <person name="Hao Y."/>
            <person name="Huang J."/>
            <person name="Zhao X.W."/>
            <person name="Ke S."/>
            <person name="Chen Y.Y."/>
            <person name="Wu W.L."/>
            <person name="Hsu J.L."/>
            <person name="Lin Y.F."/>
            <person name="Huang M.D."/>
            <person name="Li C.Y."/>
            <person name="Huang L."/>
            <person name="Wang Z.W."/>
            <person name="Zhao X."/>
            <person name="Zhong W.Y."/>
            <person name="Peng D.H."/>
            <person name="Ahmad S."/>
            <person name="Lan S."/>
            <person name="Zhang J.S."/>
            <person name="Tsai W.C."/>
            <person name="Van de Peer Y."/>
            <person name="Liu Z.J."/>
        </authorList>
    </citation>
    <scope>NUCLEOTIDE SEQUENCE</scope>
    <source>
        <strain evidence="1">CP</strain>
    </source>
</reference>
<dbReference type="Proteomes" id="UP001180020">
    <property type="component" value="Unassembled WGS sequence"/>
</dbReference>
<name>A0AAV9FLD8_ACOCL</name>
<reference evidence="1" key="2">
    <citation type="submission" date="2023-06" db="EMBL/GenBank/DDBJ databases">
        <authorList>
            <person name="Ma L."/>
            <person name="Liu K.-W."/>
            <person name="Li Z."/>
            <person name="Hsiao Y.-Y."/>
            <person name="Qi Y."/>
            <person name="Fu T."/>
            <person name="Tang G."/>
            <person name="Zhang D."/>
            <person name="Sun W.-H."/>
            <person name="Liu D.-K."/>
            <person name="Li Y."/>
            <person name="Chen G.-Z."/>
            <person name="Liu X.-D."/>
            <person name="Liao X.-Y."/>
            <person name="Jiang Y.-T."/>
            <person name="Yu X."/>
            <person name="Hao Y."/>
            <person name="Huang J."/>
            <person name="Zhao X.-W."/>
            <person name="Ke S."/>
            <person name="Chen Y.-Y."/>
            <person name="Wu W.-L."/>
            <person name="Hsu J.-L."/>
            <person name="Lin Y.-F."/>
            <person name="Huang M.-D."/>
            <person name="Li C.-Y."/>
            <person name="Huang L."/>
            <person name="Wang Z.-W."/>
            <person name="Zhao X."/>
            <person name="Zhong W.-Y."/>
            <person name="Peng D.-H."/>
            <person name="Ahmad S."/>
            <person name="Lan S."/>
            <person name="Zhang J.-S."/>
            <person name="Tsai W.-C."/>
            <person name="Van De Peer Y."/>
            <person name="Liu Z.-J."/>
        </authorList>
    </citation>
    <scope>NUCLEOTIDE SEQUENCE</scope>
    <source>
        <strain evidence="1">CP</strain>
        <tissue evidence="1">Leaves</tissue>
    </source>
</reference>
<proteinExistence type="predicted"/>
<protein>
    <submittedName>
        <fullName evidence="1">Uncharacterized protein</fullName>
    </submittedName>
</protein>
<evidence type="ECO:0000313" key="2">
    <source>
        <dbReference type="Proteomes" id="UP001180020"/>
    </source>
</evidence>
<organism evidence="1 2">
    <name type="scientific">Acorus calamus</name>
    <name type="common">Sweet flag</name>
    <dbReference type="NCBI Taxonomy" id="4465"/>
    <lineage>
        <taxon>Eukaryota</taxon>
        <taxon>Viridiplantae</taxon>
        <taxon>Streptophyta</taxon>
        <taxon>Embryophyta</taxon>
        <taxon>Tracheophyta</taxon>
        <taxon>Spermatophyta</taxon>
        <taxon>Magnoliopsida</taxon>
        <taxon>Liliopsida</taxon>
        <taxon>Acoraceae</taxon>
        <taxon>Acorus</taxon>
    </lineage>
</organism>
<dbReference type="EMBL" id="JAUJYO010000001">
    <property type="protein sequence ID" value="KAK1326054.1"/>
    <property type="molecule type" value="Genomic_DNA"/>
</dbReference>
<gene>
    <name evidence="1" type="ORF">QJS10_CPA01g01622</name>
</gene>
<sequence length="104" mass="10879">MRRPPRRPLCLRFPPLSRCNLISWSTLVSAFAHNVLPEEAREGWGEVREVVVEGATVEEVAVADALAEESGVGGGGGGEVVVGHAVEDDEGFAEAGGRGKRGVG</sequence>
<dbReference type="AlphaFoldDB" id="A0AAV9FLD8"/>
<accession>A0AAV9FLD8</accession>
<comment type="caution">
    <text evidence="1">The sequence shown here is derived from an EMBL/GenBank/DDBJ whole genome shotgun (WGS) entry which is preliminary data.</text>
</comment>
<evidence type="ECO:0000313" key="1">
    <source>
        <dbReference type="EMBL" id="KAK1326054.1"/>
    </source>
</evidence>
<keyword evidence="2" id="KW-1185">Reference proteome</keyword>